<feature type="repeat" description="PPR" evidence="3">
    <location>
        <begin position="28"/>
        <end position="62"/>
    </location>
</feature>
<evidence type="ECO:0000313" key="5">
    <source>
        <dbReference type="Proteomes" id="UP001642260"/>
    </source>
</evidence>
<evidence type="ECO:0000313" key="4">
    <source>
        <dbReference type="EMBL" id="CAH8387233.1"/>
    </source>
</evidence>
<evidence type="ECO:0000256" key="3">
    <source>
        <dbReference type="PROSITE-ProRule" id="PRU00708"/>
    </source>
</evidence>
<dbReference type="Gene3D" id="1.25.40.10">
    <property type="entry name" value="Tetratricopeptide repeat domain"/>
    <property type="match status" value="2"/>
</dbReference>
<dbReference type="NCBIfam" id="TIGR00756">
    <property type="entry name" value="PPR"/>
    <property type="match status" value="2"/>
</dbReference>
<feature type="repeat" description="PPR" evidence="3">
    <location>
        <begin position="149"/>
        <end position="183"/>
    </location>
</feature>
<dbReference type="PANTHER" id="PTHR47932">
    <property type="entry name" value="ATPASE EXPRESSION PROTEIN 3"/>
    <property type="match status" value="1"/>
</dbReference>
<comment type="similarity">
    <text evidence="1">Belongs to the PPR family. P subfamily.</text>
</comment>
<dbReference type="EMBL" id="CAKOAT010741820">
    <property type="protein sequence ID" value="CAH8387233.1"/>
    <property type="molecule type" value="Genomic_DNA"/>
</dbReference>
<name>A0ABC8LW71_ERUVS</name>
<keyword evidence="5" id="KW-1185">Reference proteome</keyword>
<reference evidence="4 5" key="1">
    <citation type="submission" date="2022-03" db="EMBL/GenBank/DDBJ databases">
        <authorList>
            <person name="Macdonald S."/>
            <person name="Ahmed S."/>
            <person name="Newling K."/>
        </authorList>
    </citation>
    <scope>NUCLEOTIDE SEQUENCE [LARGE SCALE GENOMIC DNA]</scope>
</reference>
<dbReference type="InterPro" id="IPR011990">
    <property type="entry name" value="TPR-like_helical_dom_sf"/>
</dbReference>
<dbReference type="AlphaFoldDB" id="A0ABC8LW71"/>
<protein>
    <recommendedName>
        <fullName evidence="6">Pentatricopeptide repeat-containing protein</fullName>
    </recommendedName>
</protein>
<comment type="caution">
    <text evidence="4">The sequence shown here is derived from an EMBL/GenBank/DDBJ whole genome shotgun (WGS) entry which is preliminary data.</text>
</comment>
<gene>
    <name evidence="4" type="ORF">ERUC_LOCUS39716</name>
</gene>
<dbReference type="PANTHER" id="PTHR47932:SF34">
    <property type="entry name" value="OS10G0147250 PROTEIN"/>
    <property type="match status" value="1"/>
</dbReference>
<accession>A0ABC8LW71</accession>
<evidence type="ECO:0008006" key="6">
    <source>
        <dbReference type="Google" id="ProtNLM"/>
    </source>
</evidence>
<dbReference type="Proteomes" id="UP001642260">
    <property type="component" value="Unassembled WGS sequence"/>
</dbReference>
<dbReference type="Pfam" id="PF13041">
    <property type="entry name" value="PPR_2"/>
    <property type="match status" value="1"/>
</dbReference>
<evidence type="ECO:0000256" key="2">
    <source>
        <dbReference type="ARBA" id="ARBA00022737"/>
    </source>
</evidence>
<dbReference type="PROSITE" id="PS51375">
    <property type="entry name" value="PPR"/>
    <property type="match status" value="2"/>
</dbReference>
<dbReference type="Pfam" id="PF01535">
    <property type="entry name" value="PPR"/>
    <property type="match status" value="1"/>
</dbReference>
<keyword evidence="2" id="KW-0677">Repeat</keyword>
<dbReference type="InterPro" id="IPR002885">
    <property type="entry name" value="PPR_rpt"/>
</dbReference>
<proteinExistence type="inferred from homology"/>
<organism evidence="4 5">
    <name type="scientific">Eruca vesicaria subsp. sativa</name>
    <name type="common">Garden rocket</name>
    <name type="synonym">Eruca sativa</name>
    <dbReference type="NCBI Taxonomy" id="29727"/>
    <lineage>
        <taxon>Eukaryota</taxon>
        <taxon>Viridiplantae</taxon>
        <taxon>Streptophyta</taxon>
        <taxon>Embryophyta</taxon>
        <taxon>Tracheophyta</taxon>
        <taxon>Spermatophyta</taxon>
        <taxon>Magnoliopsida</taxon>
        <taxon>eudicotyledons</taxon>
        <taxon>Gunneridae</taxon>
        <taxon>Pentapetalae</taxon>
        <taxon>rosids</taxon>
        <taxon>malvids</taxon>
        <taxon>Brassicales</taxon>
        <taxon>Brassicaceae</taxon>
        <taxon>Brassiceae</taxon>
        <taxon>Eruca</taxon>
    </lineage>
</organism>
<evidence type="ECO:0000256" key="1">
    <source>
        <dbReference type="ARBA" id="ARBA00007626"/>
    </source>
</evidence>
<sequence>MFEYLCANGKTRQAERVFRQLMKIGAQDPPSYRTLIMGHCREGSFKGGYELLVLMLRREFVPDLETYKLLIDGLLKTETNKTEHSTDVVRLLFSCGLKDKAFVVVRLVYENGYLVKMYELVDFLCENRNLVDSAHRLVMFCLENNQMVNIRTCNRVTEGLCKHKRHSKAFSFFNELVEIGKHQELSCHLVLRNALEAAGKLKEVRFVLKRMAMFR</sequence>